<feature type="domain" description="ABC transmembrane type-1" evidence="8">
    <location>
        <begin position="69"/>
        <end position="249"/>
    </location>
</feature>
<feature type="transmembrane region" description="Helical" evidence="7">
    <location>
        <begin position="76"/>
        <end position="97"/>
    </location>
</feature>
<comment type="similarity">
    <text evidence="7">Belongs to the binding-protein-dependent transport system permease family.</text>
</comment>
<protein>
    <submittedName>
        <fullName evidence="9">NitT/TauT family transport system permease protein</fullName>
    </submittedName>
</protein>
<dbReference type="Pfam" id="PF00528">
    <property type="entry name" value="BPD_transp_1"/>
    <property type="match status" value="1"/>
</dbReference>
<evidence type="ECO:0000256" key="6">
    <source>
        <dbReference type="ARBA" id="ARBA00023136"/>
    </source>
</evidence>
<comment type="subcellular location">
    <subcellularLocation>
        <location evidence="1 7">Cell membrane</location>
        <topology evidence="1 7">Multi-pass membrane protein</topology>
    </subcellularLocation>
</comment>
<dbReference type="InterPro" id="IPR035906">
    <property type="entry name" value="MetI-like_sf"/>
</dbReference>
<dbReference type="AlphaFoldDB" id="A0A1I3QQS2"/>
<dbReference type="FunFam" id="1.10.3720.10:FF:000003">
    <property type="entry name" value="Aliphatic sulfonate ABC transporter permease"/>
    <property type="match status" value="1"/>
</dbReference>
<dbReference type="PANTHER" id="PTHR30151:SF0">
    <property type="entry name" value="ABC TRANSPORTER PERMEASE PROTEIN MJ0413-RELATED"/>
    <property type="match status" value="1"/>
</dbReference>
<feature type="transmembrane region" description="Helical" evidence="7">
    <location>
        <begin position="231"/>
        <end position="253"/>
    </location>
</feature>
<feature type="transmembrane region" description="Helical" evidence="7">
    <location>
        <begin position="200"/>
        <end position="219"/>
    </location>
</feature>
<evidence type="ECO:0000256" key="7">
    <source>
        <dbReference type="RuleBase" id="RU363032"/>
    </source>
</evidence>
<dbReference type="CDD" id="cd06261">
    <property type="entry name" value="TM_PBP2"/>
    <property type="match status" value="1"/>
</dbReference>
<sequence length="265" mass="29221">MWKNVFTPNKDIAKPLYTGAGIATFILLLLFWSILSYGGFVNPLFLPAPDKIVKSAVTMFQSGEIWTDIGISFSRVALGFILAAVIGVPLGMLMGSLRVMQGAFEPIIGFIRYMPASAFIPLLILWIGLGEGEKMAVIFLGTFFQLTLMVMDVTKNIQNELIEVSYTLGAKSFQLFKRVILPASLPGIVDTLRITFGWAWTYLVVAELVGASDGLGFMIMQASRFLKPDKIIVGILIIGVLGLIMDLIFKAIYRASFSWMRKEGS</sequence>
<dbReference type="InterPro" id="IPR000515">
    <property type="entry name" value="MetI-like"/>
</dbReference>
<proteinExistence type="inferred from homology"/>
<evidence type="ECO:0000259" key="8">
    <source>
        <dbReference type="PROSITE" id="PS50928"/>
    </source>
</evidence>
<evidence type="ECO:0000256" key="2">
    <source>
        <dbReference type="ARBA" id="ARBA00022448"/>
    </source>
</evidence>
<dbReference type="GO" id="GO:0042918">
    <property type="term" value="P:alkanesulfonate transmembrane transport"/>
    <property type="evidence" value="ECO:0007669"/>
    <property type="project" value="UniProtKB-ARBA"/>
</dbReference>
<evidence type="ECO:0000256" key="5">
    <source>
        <dbReference type="ARBA" id="ARBA00022989"/>
    </source>
</evidence>
<gene>
    <name evidence="9" type="ORF">SAMN05518846_103127</name>
</gene>
<accession>A0A1I3QQS2</accession>
<dbReference type="Gene3D" id="1.10.3720.10">
    <property type="entry name" value="MetI-like"/>
    <property type="match status" value="1"/>
</dbReference>
<evidence type="ECO:0000256" key="3">
    <source>
        <dbReference type="ARBA" id="ARBA00022475"/>
    </source>
</evidence>
<dbReference type="SUPFAM" id="SSF161098">
    <property type="entry name" value="MetI-like"/>
    <property type="match status" value="1"/>
</dbReference>
<dbReference type="PROSITE" id="PS50928">
    <property type="entry name" value="ABC_TM1"/>
    <property type="match status" value="1"/>
</dbReference>
<keyword evidence="3" id="KW-1003">Cell membrane</keyword>
<evidence type="ECO:0000313" key="10">
    <source>
        <dbReference type="Proteomes" id="UP000198915"/>
    </source>
</evidence>
<keyword evidence="2 7" id="KW-0813">Transport</keyword>
<feature type="transmembrane region" description="Helical" evidence="7">
    <location>
        <begin position="109"/>
        <end position="129"/>
    </location>
</feature>
<dbReference type="STRING" id="1884381.SAMN05518846_103127"/>
<organism evidence="9 10">
    <name type="scientific">Brevibacillus centrosporus</name>
    <dbReference type="NCBI Taxonomy" id="54910"/>
    <lineage>
        <taxon>Bacteria</taxon>
        <taxon>Bacillati</taxon>
        <taxon>Bacillota</taxon>
        <taxon>Bacilli</taxon>
        <taxon>Bacillales</taxon>
        <taxon>Paenibacillaceae</taxon>
        <taxon>Brevibacillus</taxon>
    </lineage>
</organism>
<keyword evidence="6 7" id="KW-0472">Membrane</keyword>
<dbReference type="GO" id="GO:0005886">
    <property type="term" value="C:plasma membrane"/>
    <property type="evidence" value="ECO:0007669"/>
    <property type="project" value="UniProtKB-SubCell"/>
</dbReference>
<name>A0A1I3QQS2_9BACL</name>
<keyword evidence="10" id="KW-1185">Reference proteome</keyword>
<feature type="transmembrane region" description="Helical" evidence="7">
    <location>
        <begin position="12"/>
        <end position="35"/>
    </location>
</feature>
<evidence type="ECO:0000313" key="9">
    <source>
        <dbReference type="EMBL" id="SFJ36225.1"/>
    </source>
</evidence>
<keyword evidence="4 7" id="KW-0812">Transmembrane</keyword>
<dbReference type="PANTHER" id="PTHR30151">
    <property type="entry name" value="ALKANE SULFONATE ABC TRANSPORTER-RELATED, MEMBRANE SUBUNIT"/>
    <property type="match status" value="1"/>
</dbReference>
<feature type="transmembrane region" description="Helical" evidence="7">
    <location>
        <begin position="135"/>
        <end position="154"/>
    </location>
</feature>
<keyword evidence="5 7" id="KW-1133">Transmembrane helix</keyword>
<evidence type="ECO:0000256" key="4">
    <source>
        <dbReference type="ARBA" id="ARBA00022692"/>
    </source>
</evidence>
<reference evidence="10" key="1">
    <citation type="submission" date="2016-10" db="EMBL/GenBank/DDBJ databases">
        <authorList>
            <person name="Varghese N."/>
            <person name="Submissions S."/>
        </authorList>
    </citation>
    <scope>NUCLEOTIDE SEQUENCE [LARGE SCALE GENOMIC DNA]</scope>
    <source>
        <strain evidence="10">OK042</strain>
    </source>
</reference>
<dbReference type="Proteomes" id="UP000198915">
    <property type="component" value="Unassembled WGS sequence"/>
</dbReference>
<dbReference type="RefSeq" id="WP_092267091.1">
    <property type="nucleotide sequence ID" value="NZ_BJOE01000004.1"/>
</dbReference>
<dbReference type="EMBL" id="FORT01000003">
    <property type="protein sequence ID" value="SFJ36225.1"/>
    <property type="molecule type" value="Genomic_DNA"/>
</dbReference>
<evidence type="ECO:0000256" key="1">
    <source>
        <dbReference type="ARBA" id="ARBA00004651"/>
    </source>
</evidence>